<dbReference type="GO" id="GO:0055085">
    <property type="term" value="P:transmembrane transport"/>
    <property type="evidence" value="ECO:0007669"/>
    <property type="project" value="InterPro"/>
</dbReference>
<evidence type="ECO:0000256" key="1">
    <source>
        <dbReference type="ARBA" id="ARBA00004651"/>
    </source>
</evidence>
<reference evidence="8 9" key="1">
    <citation type="journal article" date="2015" name="Genome Announc.">
        <title>Complete Genome Sequence of Steroid-Transforming Nocardioides simplex VKM Ac-2033D.</title>
        <authorList>
            <person name="Shtratnikova V.Y."/>
            <person name="Schelkunov M.I."/>
            <person name="Pekov Y.A."/>
            <person name="Fokina V.V."/>
            <person name="Logacheva M.D."/>
            <person name="Sokolov S.L."/>
            <person name="Bragin E.Y."/>
            <person name="Ashapkin V.V."/>
            <person name="Donova M.V."/>
        </authorList>
    </citation>
    <scope>NUCLEOTIDE SEQUENCE [LARGE SCALE GENOMIC DNA]</scope>
    <source>
        <strain evidence="8 9">VKM Ac-2033D</strain>
    </source>
</reference>
<dbReference type="Pfam" id="PF00528">
    <property type="entry name" value="BPD_transp_1"/>
    <property type="match status" value="1"/>
</dbReference>
<accession>A0A0A1DWD9</accession>
<keyword evidence="4 7" id="KW-0812">Transmembrane</keyword>
<sequence>MPTRSSVSAPRRWAGLALSLVVLLVVWSVVAAADLVQPHYLTPSPLEVWHAFVRANSHHAVGGGIDRVVRGEENYFLWEHLLVSLRRIGLGLALGVVVGVPLGLLMGSVRWIGDLVGPYVDFLRSLPPLAYIGFLVAWFGIYDTLKVWLLFLAAFPPITLATVNGVRGVRLDQLNAVRSLGASRLQTTRHVILPATLPDILSGLRVAVGFAWTTVVAAELVNGLPGIGGLAYLSGTQNKIALSVACILVIGLTAIALDAVIRSIEKLVVPWRGKA</sequence>
<name>A0A0A1DWD9_NOCSI</name>
<gene>
    <name evidence="8" type="ORF">KR76_06545</name>
</gene>
<keyword evidence="6 7" id="KW-0472">Membrane</keyword>
<keyword evidence="5 7" id="KW-1133">Transmembrane helix</keyword>
<dbReference type="CDD" id="cd06261">
    <property type="entry name" value="TM_PBP2"/>
    <property type="match status" value="1"/>
</dbReference>
<protein>
    <submittedName>
        <fullName evidence="8">Taurine transport system permease protein</fullName>
    </submittedName>
</protein>
<evidence type="ECO:0000256" key="7">
    <source>
        <dbReference type="RuleBase" id="RU363032"/>
    </source>
</evidence>
<feature type="transmembrane region" description="Helical" evidence="7">
    <location>
        <begin position="121"/>
        <end position="141"/>
    </location>
</feature>
<keyword evidence="2 7" id="KW-0813">Transport</keyword>
<dbReference type="EMBL" id="CP009896">
    <property type="protein sequence ID" value="AIY19760.2"/>
    <property type="molecule type" value="Genomic_DNA"/>
</dbReference>
<evidence type="ECO:0000256" key="3">
    <source>
        <dbReference type="ARBA" id="ARBA00022475"/>
    </source>
</evidence>
<dbReference type="PANTHER" id="PTHR30151:SF0">
    <property type="entry name" value="ABC TRANSPORTER PERMEASE PROTEIN MJ0413-RELATED"/>
    <property type="match status" value="1"/>
</dbReference>
<dbReference type="GeneID" id="96608597"/>
<comment type="similarity">
    <text evidence="7">Belongs to the binding-protein-dependent transport system permease family.</text>
</comment>
<keyword evidence="3" id="KW-1003">Cell membrane</keyword>
<evidence type="ECO:0000256" key="5">
    <source>
        <dbReference type="ARBA" id="ARBA00022989"/>
    </source>
</evidence>
<dbReference type="Proteomes" id="UP000030300">
    <property type="component" value="Chromosome"/>
</dbReference>
<dbReference type="InterPro" id="IPR035906">
    <property type="entry name" value="MetI-like_sf"/>
</dbReference>
<dbReference type="GO" id="GO:0005886">
    <property type="term" value="C:plasma membrane"/>
    <property type="evidence" value="ECO:0007669"/>
    <property type="project" value="UniProtKB-SubCell"/>
</dbReference>
<evidence type="ECO:0000256" key="6">
    <source>
        <dbReference type="ARBA" id="ARBA00023136"/>
    </source>
</evidence>
<evidence type="ECO:0000313" key="8">
    <source>
        <dbReference type="EMBL" id="AIY19760.2"/>
    </source>
</evidence>
<feature type="transmembrane region" description="Helical" evidence="7">
    <location>
        <begin position="88"/>
        <end position="109"/>
    </location>
</feature>
<dbReference type="PROSITE" id="PS50928">
    <property type="entry name" value="ABC_TM1"/>
    <property type="match status" value="1"/>
</dbReference>
<evidence type="ECO:0000256" key="2">
    <source>
        <dbReference type="ARBA" id="ARBA00022448"/>
    </source>
</evidence>
<proteinExistence type="inferred from homology"/>
<dbReference type="RefSeq" id="WP_200887077.1">
    <property type="nucleotide sequence ID" value="NZ_BJMC01000001.1"/>
</dbReference>
<dbReference type="SUPFAM" id="SSF161098">
    <property type="entry name" value="MetI-like"/>
    <property type="match status" value="1"/>
</dbReference>
<dbReference type="KEGG" id="psim:KR76_06545"/>
<comment type="subcellular location">
    <subcellularLocation>
        <location evidence="1 7">Cell membrane</location>
        <topology evidence="1 7">Multi-pass membrane protein</topology>
    </subcellularLocation>
</comment>
<keyword evidence="9" id="KW-1185">Reference proteome</keyword>
<dbReference type="Gene3D" id="1.10.3720.10">
    <property type="entry name" value="MetI-like"/>
    <property type="match status" value="1"/>
</dbReference>
<feature type="transmembrane region" description="Helical" evidence="7">
    <location>
        <begin position="147"/>
        <end position="166"/>
    </location>
</feature>
<organism evidence="8 9">
    <name type="scientific">Nocardioides simplex</name>
    <name type="common">Arthrobacter simplex</name>
    <dbReference type="NCBI Taxonomy" id="2045"/>
    <lineage>
        <taxon>Bacteria</taxon>
        <taxon>Bacillati</taxon>
        <taxon>Actinomycetota</taxon>
        <taxon>Actinomycetes</taxon>
        <taxon>Propionibacteriales</taxon>
        <taxon>Nocardioidaceae</taxon>
        <taxon>Pimelobacter</taxon>
    </lineage>
</organism>
<dbReference type="PANTHER" id="PTHR30151">
    <property type="entry name" value="ALKANE SULFONATE ABC TRANSPORTER-RELATED, MEMBRANE SUBUNIT"/>
    <property type="match status" value="1"/>
</dbReference>
<dbReference type="InterPro" id="IPR000515">
    <property type="entry name" value="MetI-like"/>
</dbReference>
<evidence type="ECO:0000256" key="4">
    <source>
        <dbReference type="ARBA" id="ARBA00022692"/>
    </source>
</evidence>
<evidence type="ECO:0000313" key="9">
    <source>
        <dbReference type="Proteomes" id="UP000030300"/>
    </source>
</evidence>
<dbReference type="AlphaFoldDB" id="A0A0A1DWD9"/>
<feature type="transmembrane region" description="Helical" evidence="7">
    <location>
        <begin position="240"/>
        <end position="261"/>
    </location>
</feature>
<dbReference type="HOGENOM" id="CLU_046113_1_0_11"/>
<dbReference type="STRING" id="2045.KR76_06545"/>
<dbReference type="eggNOG" id="COG0600">
    <property type="taxonomic scope" value="Bacteria"/>
</dbReference>